<dbReference type="GO" id="GO:0006511">
    <property type="term" value="P:ubiquitin-dependent protein catabolic process"/>
    <property type="evidence" value="ECO:0007669"/>
    <property type="project" value="InterPro"/>
</dbReference>
<evidence type="ECO:0000256" key="5">
    <source>
        <dbReference type="ARBA" id="ARBA00022679"/>
    </source>
</evidence>
<dbReference type="UniPathway" id="UPA00143"/>
<dbReference type="Pfam" id="PF13445">
    <property type="entry name" value="zf-RING_UBOX"/>
    <property type="match status" value="1"/>
</dbReference>
<comment type="caution">
    <text evidence="14">The sequence shown here is derived from an EMBL/GenBank/DDBJ whole genome shotgun (WGS) entry which is preliminary data.</text>
</comment>
<evidence type="ECO:0000256" key="6">
    <source>
        <dbReference type="ARBA" id="ARBA00022723"/>
    </source>
</evidence>
<keyword evidence="5" id="KW-0808">Transferase</keyword>
<dbReference type="InterPro" id="IPR013083">
    <property type="entry name" value="Znf_RING/FYVE/PHD"/>
</dbReference>
<evidence type="ECO:0000259" key="13">
    <source>
        <dbReference type="PROSITE" id="PS50089"/>
    </source>
</evidence>
<dbReference type="PANTHER" id="PTHR12313">
    <property type="entry name" value="E3 UBIQUITIN-PROTEIN LIGASE RNF5-RELATED"/>
    <property type="match status" value="1"/>
</dbReference>
<feature type="compositionally biased region" description="Pro residues" evidence="12">
    <location>
        <begin position="132"/>
        <end position="149"/>
    </location>
</feature>
<dbReference type="GO" id="GO:0016567">
    <property type="term" value="P:protein ubiquitination"/>
    <property type="evidence" value="ECO:0007669"/>
    <property type="project" value="UniProtKB-UniPathway"/>
</dbReference>
<evidence type="ECO:0000256" key="4">
    <source>
        <dbReference type="ARBA" id="ARBA00012483"/>
    </source>
</evidence>
<sequence length="204" mass="21734">MASAVESAELALQEQPQASAPPVPAADATAAVVEDALNKAVSASVATTQPHDHSEEDSSAFECNICLELAKEPVVTLCGHLFCWPCLYRWMQVQAFSRACPVCKAGVEIDKVVPIYGRGSEPASKVQEAVKPVPPRPAGQRPVPVPATSPGPTQQGVFPSLFGFHLGPGQGYNEALTPEQQHQAFLSRLLLMLGSFVIMCLLLF</sequence>
<keyword evidence="9" id="KW-0862">Zinc</keyword>
<name>A0A8J4GUT3_9CHLO</name>
<protein>
    <recommendedName>
        <fullName evidence="4">RING-type E3 ubiquitin transferase</fullName>
        <ecNumber evidence="4">2.3.2.27</ecNumber>
    </recommendedName>
</protein>
<dbReference type="AlphaFoldDB" id="A0A8J4GUT3"/>
<dbReference type="PROSITE" id="PS50089">
    <property type="entry name" value="ZF_RING_2"/>
    <property type="match status" value="1"/>
</dbReference>
<dbReference type="GO" id="GO:0008270">
    <property type="term" value="F:zinc ion binding"/>
    <property type="evidence" value="ECO:0007669"/>
    <property type="project" value="UniProtKB-KW"/>
</dbReference>
<dbReference type="GO" id="GO:0061630">
    <property type="term" value="F:ubiquitin protein ligase activity"/>
    <property type="evidence" value="ECO:0007669"/>
    <property type="project" value="UniProtKB-EC"/>
</dbReference>
<dbReference type="SUPFAM" id="SSF57850">
    <property type="entry name" value="RING/U-box"/>
    <property type="match status" value="1"/>
</dbReference>
<proteinExistence type="predicted"/>
<dbReference type="SMART" id="SM00184">
    <property type="entry name" value="RING"/>
    <property type="match status" value="1"/>
</dbReference>
<evidence type="ECO:0000256" key="2">
    <source>
        <dbReference type="ARBA" id="ARBA00004308"/>
    </source>
</evidence>
<evidence type="ECO:0000256" key="10">
    <source>
        <dbReference type="ARBA" id="ARBA00023136"/>
    </source>
</evidence>
<comment type="pathway">
    <text evidence="3">Protein modification; protein ubiquitination.</text>
</comment>
<dbReference type="GO" id="GO:0005783">
    <property type="term" value="C:endoplasmic reticulum"/>
    <property type="evidence" value="ECO:0007669"/>
    <property type="project" value="InterPro"/>
</dbReference>
<evidence type="ECO:0000256" key="3">
    <source>
        <dbReference type="ARBA" id="ARBA00004906"/>
    </source>
</evidence>
<dbReference type="EC" id="2.3.2.27" evidence="4"/>
<dbReference type="InterPro" id="IPR045103">
    <property type="entry name" value="RNF5/RNF185-like"/>
</dbReference>
<organism evidence="14 15">
    <name type="scientific">Volvox reticuliferus</name>
    <dbReference type="NCBI Taxonomy" id="1737510"/>
    <lineage>
        <taxon>Eukaryota</taxon>
        <taxon>Viridiplantae</taxon>
        <taxon>Chlorophyta</taxon>
        <taxon>core chlorophytes</taxon>
        <taxon>Chlorophyceae</taxon>
        <taxon>CS clade</taxon>
        <taxon>Chlamydomonadales</taxon>
        <taxon>Volvocaceae</taxon>
        <taxon>Volvox</taxon>
    </lineage>
</organism>
<evidence type="ECO:0000256" key="12">
    <source>
        <dbReference type="SAM" id="MobiDB-lite"/>
    </source>
</evidence>
<evidence type="ECO:0000313" key="15">
    <source>
        <dbReference type="Proteomes" id="UP000722791"/>
    </source>
</evidence>
<evidence type="ECO:0000313" key="14">
    <source>
        <dbReference type="EMBL" id="GIM14349.1"/>
    </source>
</evidence>
<evidence type="ECO:0000256" key="9">
    <source>
        <dbReference type="ARBA" id="ARBA00022833"/>
    </source>
</evidence>
<keyword evidence="8" id="KW-0833">Ubl conjugation pathway</keyword>
<dbReference type="Gene3D" id="3.30.40.10">
    <property type="entry name" value="Zinc/RING finger domain, C3HC4 (zinc finger)"/>
    <property type="match status" value="1"/>
</dbReference>
<keyword evidence="6" id="KW-0479">Metal-binding</keyword>
<dbReference type="InterPro" id="IPR017907">
    <property type="entry name" value="Znf_RING_CS"/>
</dbReference>
<evidence type="ECO:0000256" key="11">
    <source>
        <dbReference type="PROSITE-ProRule" id="PRU00175"/>
    </source>
</evidence>
<dbReference type="InterPro" id="IPR027370">
    <property type="entry name" value="Znf-RING_euk"/>
</dbReference>
<feature type="region of interest" description="Disordered" evidence="12">
    <location>
        <begin position="126"/>
        <end position="150"/>
    </location>
</feature>
<comment type="catalytic activity">
    <reaction evidence="1">
        <text>S-ubiquitinyl-[E2 ubiquitin-conjugating enzyme]-L-cysteine + [acceptor protein]-L-lysine = [E2 ubiquitin-conjugating enzyme]-L-cysteine + N(6)-ubiquitinyl-[acceptor protein]-L-lysine.</text>
        <dbReference type="EC" id="2.3.2.27"/>
    </reaction>
</comment>
<keyword evidence="7 11" id="KW-0863">Zinc-finger</keyword>
<accession>A0A8J4GUT3</accession>
<feature type="domain" description="RING-type" evidence="13">
    <location>
        <begin position="63"/>
        <end position="104"/>
    </location>
</feature>
<evidence type="ECO:0000256" key="7">
    <source>
        <dbReference type="ARBA" id="ARBA00022771"/>
    </source>
</evidence>
<keyword evidence="10" id="KW-0472">Membrane</keyword>
<dbReference type="InterPro" id="IPR001841">
    <property type="entry name" value="Znf_RING"/>
</dbReference>
<dbReference type="EMBL" id="BNCQ01000056">
    <property type="protein sequence ID" value="GIM14349.1"/>
    <property type="molecule type" value="Genomic_DNA"/>
</dbReference>
<dbReference type="PROSITE" id="PS00518">
    <property type="entry name" value="ZF_RING_1"/>
    <property type="match status" value="1"/>
</dbReference>
<evidence type="ECO:0000256" key="8">
    <source>
        <dbReference type="ARBA" id="ARBA00022786"/>
    </source>
</evidence>
<evidence type="ECO:0000256" key="1">
    <source>
        <dbReference type="ARBA" id="ARBA00000900"/>
    </source>
</evidence>
<dbReference type="Proteomes" id="UP000722791">
    <property type="component" value="Unassembled WGS sequence"/>
</dbReference>
<comment type="subcellular location">
    <subcellularLocation>
        <location evidence="2">Endomembrane system</location>
    </subcellularLocation>
</comment>
<gene>
    <name evidence="14" type="ORF">Vretimale_17309</name>
</gene>
<reference evidence="14" key="1">
    <citation type="journal article" date="2021" name="Proc. Natl. Acad. Sci. U.S.A.">
        <title>Three genomes in the algal genus Volvox reveal the fate of a haploid sex-determining region after a transition to homothallism.</title>
        <authorList>
            <person name="Yamamoto K."/>
            <person name="Hamaji T."/>
            <person name="Kawai-Toyooka H."/>
            <person name="Matsuzaki R."/>
            <person name="Takahashi F."/>
            <person name="Nishimura Y."/>
            <person name="Kawachi M."/>
            <person name="Noguchi H."/>
            <person name="Minakuchi Y."/>
            <person name="Umen J.G."/>
            <person name="Toyoda A."/>
            <person name="Nozaki H."/>
        </authorList>
    </citation>
    <scope>NUCLEOTIDE SEQUENCE</scope>
    <source>
        <strain evidence="14">NIES-3785</strain>
    </source>
</reference>